<dbReference type="InterPro" id="IPR043143">
    <property type="entry name" value="Mal/L-sulf/L-lact_DH-like_NADP"/>
</dbReference>
<dbReference type="Gene3D" id="3.30.1370.60">
    <property type="entry name" value="Hypothetical oxidoreductase yiak, domain 2"/>
    <property type="match status" value="1"/>
</dbReference>
<keyword evidence="2" id="KW-0560">Oxidoreductase</keyword>
<organism evidence="3 4">
    <name type="scientific">Bacillus yapensis</name>
    <dbReference type="NCBI Taxonomy" id="2492960"/>
    <lineage>
        <taxon>Bacteria</taxon>
        <taxon>Bacillati</taxon>
        <taxon>Bacillota</taxon>
        <taxon>Bacilli</taxon>
        <taxon>Bacillales</taxon>
        <taxon>Bacillaceae</taxon>
        <taxon>Bacillus</taxon>
    </lineage>
</organism>
<dbReference type="PANTHER" id="PTHR11091">
    <property type="entry name" value="OXIDOREDUCTASE-RELATED"/>
    <property type="match status" value="1"/>
</dbReference>
<evidence type="ECO:0000313" key="3">
    <source>
        <dbReference type="EMBL" id="RTR27604.1"/>
    </source>
</evidence>
<sequence length="348" mass="36885">MGIYDAQHLKSFIVKVLTKQKVNEEDAAVVADALVRADLEGVGSHGISRLPVYSKRIKEGRFNANPTIAIEKKGSSVLTVDGDSGLGQVVAYRALQEGIPIAKETGVAAIGIRNSNHFGAASYYCQIACQENMAIIATTNAPPAIPPWGGKTAFLGTNPIAFGFPVTGQPDVIIDMSASIVAKGKIISAAREGISIPSDWAIGPDGEPTNDPKIALEGAVLPTGGVKGYGLALAVEILSGILTGAAFGPHIKSMYEEETLDPANIGHFFLLIDIEKFLPMEVFSGVLKTMLSEIKDSPKIQGVESILYPGERRAKSYQEKAVTGISLSTEVEQELQILARQLELAFPG</sequence>
<dbReference type="AlphaFoldDB" id="A0A3S0L5N7"/>
<dbReference type="SUPFAM" id="SSF89733">
    <property type="entry name" value="L-sulfolactate dehydrogenase-like"/>
    <property type="match status" value="1"/>
</dbReference>
<dbReference type="InterPro" id="IPR043144">
    <property type="entry name" value="Mal/L-sulf/L-lact_DH-like_ah"/>
</dbReference>
<evidence type="ECO:0000313" key="4">
    <source>
        <dbReference type="Proteomes" id="UP000271374"/>
    </source>
</evidence>
<dbReference type="Pfam" id="PF02615">
    <property type="entry name" value="Ldh_2"/>
    <property type="match status" value="1"/>
</dbReference>
<evidence type="ECO:0000256" key="1">
    <source>
        <dbReference type="ARBA" id="ARBA00006056"/>
    </source>
</evidence>
<accession>A0A3S0L5N7</accession>
<keyword evidence="4" id="KW-1185">Reference proteome</keyword>
<dbReference type="InterPro" id="IPR003767">
    <property type="entry name" value="Malate/L-lactate_DH-like"/>
</dbReference>
<dbReference type="Proteomes" id="UP000271374">
    <property type="component" value="Unassembled WGS sequence"/>
</dbReference>
<dbReference type="Gene3D" id="1.10.1530.10">
    <property type="match status" value="1"/>
</dbReference>
<proteinExistence type="inferred from homology"/>
<evidence type="ECO:0000256" key="2">
    <source>
        <dbReference type="ARBA" id="ARBA00023002"/>
    </source>
</evidence>
<dbReference type="OrthoDB" id="9769447at2"/>
<protein>
    <submittedName>
        <fullName evidence="3">Ldh family oxidoreductase</fullName>
    </submittedName>
</protein>
<dbReference type="GO" id="GO:0016491">
    <property type="term" value="F:oxidoreductase activity"/>
    <property type="evidence" value="ECO:0007669"/>
    <property type="project" value="UniProtKB-KW"/>
</dbReference>
<comment type="caution">
    <text evidence="3">The sequence shown here is derived from an EMBL/GenBank/DDBJ whole genome shotgun (WGS) entry which is preliminary data.</text>
</comment>
<dbReference type="EMBL" id="RXNT01000018">
    <property type="protein sequence ID" value="RTR27604.1"/>
    <property type="molecule type" value="Genomic_DNA"/>
</dbReference>
<name>A0A3S0L5N7_9BACI</name>
<comment type="similarity">
    <text evidence="1">Belongs to the LDH2/MDH2 oxidoreductase family.</text>
</comment>
<gene>
    <name evidence="3" type="ORF">EKG37_18980</name>
</gene>
<dbReference type="InterPro" id="IPR036111">
    <property type="entry name" value="Mal/L-sulfo/L-lacto_DH-like_sf"/>
</dbReference>
<reference evidence="3 4" key="1">
    <citation type="submission" date="2018-12" db="EMBL/GenBank/DDBJ databases">
        <title>Bacillus yapensis draft genome sequence.</title>
        <authorList>
            <person name="Yu L."/>
            <person name="Xu X."/>
            <person name="Tang X."/>
        </authorList>
    </citation>
    <scope>NUCLEOTIDE SEQUENCE [LARGE SCALE GENOMIC DNA]</scope>
    <source>
        <strain evidence="3 4">XXST-01</strain>
    </source>
</reference>
<dbReference type="PANTHER" id="PTHR11091:SF0">
    <property type="entry name" value="MALATE DEHYDROGENASE"/>
    <property type="match status" value="1"/>
</dbReference>